<keyword evidence="3" id="KW-1185">Reference proteome</keyword>
<gene>
    <name evidence="2" type="ORF">I6J18_19990</name>
</gene>
<feature type="compositionally biased region" description="Low complexity" evidence="1">
    <location>
        <begin position="237"/>
        <end position="246"/>
    </location>
</feature>
<reference evidence="2 3" key="1">
    <citation type="submission" date="2021-01" db="EMBL/GenBank/DDBJ databases">
        <title>FDA dAtabase for Regulatory Grade micrObial Sequences (FDA-ARGOS): Supporting development and validation of Infectious Disease Dx tests.</title>
        <authorList>
            <person name="Nelson B."/>
            <person name="Plummer A."/>
            <person name="Tallon L."/>
            <person name="Sadzewicz L."/>
            <person name="Zhao X."/>
            <person name="Boylan J."/>
            <person name="Ott S."/>
            <person name="Bowen H."/>
            <person name="Vavikolanu K."/>
            <person name="Mehta A."/>
            <person name="Aluvathingal J."/>
            <person name="Nadendla S."/>
            <person name="Myers T."/>
            <person name="Yan Y."/>
            <person name="Sichtig H."/>
        </authorList>
    </citation>
    <scope>NUCLEOTIDE SEQUENCE [LARGE SCALE GENOMIC DNA]</scope>
    <source>
        <strain evidence="2 3">FDAARGOS_1161</strain>
    </source>
</reference>
<organism evidence="2 3">
    <name type="scientific">Peribacillus psychrosaccharolyticus</name>
    <name type="common">Bacillus psychrosaccharolyticus</name>
    <dbReference type="NCBI Taxonomy" id="1407"/>
    <lineage>
        <taxon>Bacteria</taxon>
        <taxon>Bacillati</taxon>
        <taxon>Bacillota</taxon>
        <taxon>Bacilli</taxon>
        <taxon>Bacillales</taxon>
        <taxon>Bacillaceae</taxon>
        <taxon>Peribacillus</taxon>
    </lineage>
</organism>
<dbReference type="EMBL" id="CP068053">
    <property type="protein sequence ID" value="QQS99838.1"/>
    <property type="molecule type" value="Genomic_DNA"/>
</dbReference>
<dbReference type="Proteomes" id="UP000595254">
    <property type="component" value="Chromosome"/>
</dbReference>
<evidence type="ECO:0000313" key="3">
    <source>
        <dbReference type="Proteomes" id="UP000595254"/>
    </source>
</evidence>
<protein>
    <recommendedName>
        <fullName evidence="4">Spore coat protein B</fullName>
    </recommendedName>
</protein>
<sequence length="286" mass="32096">MADTINLTYLNDLVGRVVKINKAGPDLKTGKLLQVNDDYLTLQTKEQQVVYFQLKHVKAVVEDTKGNVNPTDYPELSFYEEDTKTMGDLLGQLLLGSVQINGGGPASRVGRLLAVNDEFLTLETKKDGLVLYHLDHIKSVNEVELKEKENESVYELEPAFAEAVTLPQLFAALKRQWVTVNNGPDKVEGVLSEFDDETLVIVHDKEVYYVSTFHLQSIVVPIQGREDEVSEDENSDSDSTNSNENSQNKTEKSSNSQTRRNSKSNVYRKILMESIARSQAAINDRN</sequence>
<dbReference type="AlphaFoldDB" id="A0A974NL66"/>
<accession>A0A974NL66</accession>
<evidence type="ECO:0000313" key="2">
    <source>
        <dbReference type="EMBL" id="QQS99838.1"/>
    </source>
</evidence>
<dbReference type="RefSeq" id="WP_040373744.1">
    <property type="nucleotide sequence ID" value="NZ_CP068053.1"/>
</dbReference>
<evidence type="ECO:0000256" key="1">
    <source>
        <dbReference type="SAM" id="MobiDB-lite"/>
    </source>
</evidence>
<name>A0A974NL66_PERPY</name>
<feature type="region of interest" description="Disordered" evidence="1">
    <location>
        <begin position="224"/>
        <end position="267"/>
    </location>
</feature>
<dbReference type="KEGG" id="ppsr:I6J18_19990"/>
<feature type="compositionally biased region" description="Polar residues" evidence="1">
    <location>
        <begin position="253"/>
        <end position="265"/>
    </location>
</feature>
<proteinExistence type="predicted"/>
<evidence type="ECO:0008006" key="4">
    <source>
        <dbReference type="Google" id="ProtNLM"/>
    </source>
</evidence>